<reference evidence="1" key="1">
    <citation type="submission" date="2020-09" db="EMBL/GenBank/DDBJ databases">
        <authorList>
            <person name="Kim M.K."/>
        </authorList>
    </citation>
    <scope>NUCLEOTIDE SEQUENCE</scope>
    <source>
        <strain evidence="1">BT702</strain>
    </source>
</reference>
<dbReference type="PROSITE" id="PS51257">
    <property type="entry name" value="PROKAR_LIPOPROTEIN"/>
    <property type="match status" value="1"/>
</dbReference>
<dbReference type="Proteomes" id="UP000598820">
    <property type="component" value="Unassembled WGS sequence"/>
</dbReference>
<proteinExistence type="predicted"/>
<comment type="caution">
    <text evidence="1">The sequence shown here is derived from an EMBL/GenBank/DDBJ whole genome shotgun (WGS) entry which is preliminary data.</text>
</comment>
<protein>
    <submittedName>
        <fullName evidence="1">Uncharacterized protein</fullName>
    </submittedName>
</protein>
<evidence type="ECO:0000313" key="2">
    <source>
        <dbReference type="Proteomes" id="UP000598820"/>
    </source>
</evidence>
<dbReference type="EMBL" id="JACWZY010000027">
    <property type="protein sequence ID" value="MBD2703997.1"/>
    <property type="molecule type" value="Genomic_DNA"/>
</dbReference>
<dbReference type="RefSeq" id="WP_190890209.1">
    <property type="nucleotide sequence ID" value="NZ_JACWZY010000027.1"/>
</dbReference>
<accession>A0A926Y3E7</accession>
<gene>
    <name evidence="1" type="ORF">IC229_25355</name>
</gene>
<organism evidence="1 2">
    <name type="scientific">Spirosoma profusum</name>
    <dbReference type="NCBI Taxonomy" id="2771354"/>
    <lineage>
        <taxon>Bacteria</taxon>
        <taxon>Pseudomonadati</taxon>
        <taxon>Bacteroidota</taxon>
        <taxon>Cytophagia</taxon>
        <taxon>Cytophagales</taxon>
        <taxon>Cytophagaceae</taxon>
        <taxon>Spirosoma</taxon>
    </lineage>
</organism>
<dbReference type="AlphaFoldDB" id="A0A926Y3E7"/>
<evidence type="ECO:0000313" key="1">
    <source>
        <dbReference type="EMBL" id="MBD2703997.1"/>
    </source>
</evidence>
<name>A0A926Y3E7_9BACT</name>
<keyword evidence="2" id="KW-1185">Reference proteome</keyword>
<sequence length="145" mass="15991">MKKQLMFCAFLGTLSACQQEGDIQPSLVTTAGELDGMYQTNFFLDPSNVAAPIGQLPYIQIKAETDSNVTITYTKASSRVNLSLNHVIVIRQNDGVLLRLGNTDIGTLQTDRVFTNNGMEKQGKLLRLNYQIDAQNSLNFTGSKE</sequence>